<feature type="compositionally biased region" description="Basic and acidic residues" evidence="6">
    <location>
        <begin position="431"/>
        <end position="449"/>
    </location>
</feature>
<evidence type="ECO:0000256" key="3">
    <source>
        <dbReference type="ARBA" id="ARBA00022692"/>
    </source>
</evidence>
<feature type="compositionally biased region" description="Gly residues" evidence="6">
    <location>
        <begin position="345"/>
        <end position="356"/>
    </location>
</feature>
<protein>
    <recommendedName>
        <fullName evidence="8">MASE1 domain-containing protein</fullName>
    </recommendedName>
</protein>
<dbReference type="Proteomes" id="UP000218505">
    <property type="component" value="Chromosome"/>
</dbReference>
<feature type="transmembrane region" description="Helical" evidence="7">
    <location>
        <begin position="251"/>
        <end position="272"/>
    </location>
</feature>
<feature type="transmembrane region" description="Helical" evidence="7">
    <location>
        <begin position="284"/>
        <end position="303"/>
    </location>
</feature>
<evidence type="ECO:0000256" key="4">
    <source>
        <dbReference type="ARBA" id="ARBA00022989"/>
    </source>
</evidence>
<dbReference type="Pfam" id="PF05231">
    <property type="entry name" value="MASE1"/>
    <property type="match status" value="1"/>
</dbReference>
<evidence type="ECO:0000256" key="5">
    <source>
        <dbReference type="ARBA" id="ARBA00023136"/>
    </source>
</evidence>
<sequence>MRARDAVQVSPNPRARRAHRWGGYAAQLSLLAVVYYLGARLGGLQEVTAAPVTPMWPPTGVAVLALLTGGPRLWPGITLGSLLVNLTDAPLTWWNLVICVVGTGGPLLAYYLLRRADLQLELDRTRDALALVFVGAFAGMLPGSLLGSGSLLLAGVITPAEWLPTWAVWWTGEAMGVLVLVPFGLAMRGLGPLGERWRATTGRRALEAAALIVTTVGLMMVTSGTKARLMFLIFPLLIWGALRFQHRGAAPCALIATVFASRAAVLSAGPFAGLENAQQNMLGLQAYNGTVALTGLVLAAVIAERDAGRVAIERTVEQLSAVVTSYQPLRLSGGIADERRDGRGVRGGRSGGGSGSGRSDRAGLTGGNGQAGPAVGNGGAVLPGQAGAPGQTRNPGQAGASGQTGNPGQTDVPGQPGPADGSDRAGSPADRPGEGGRSDRAGRPGLDGR</sequence>
<accession>A0A290ZHD6</accession>
<feature type="domain" description="MASE1" evidence="8">
    <location>
        <begin position="29"/>
        <end position="305"/>
    </location>
</feature>
<feature type="transmembrane region" description="Helical" evidence="7">
    <location>
        <begin position="227"/>
        <end position="244"/>
    </location>
</feature>
<dbReference type="AlphaFoldDB" id="A0A290ZHD6"/>
<keyword evidence="4 7" id="KW-1133">Transmembrane helix</keyword>
<gene>
    <name evidence="9" type="ORF">CNX65_25585</name>
</gene>
<keyword evidence="2" id="KW-1003">Cell membrane</keyword>
<reference evidence="9" key="1">
    <citation type="submission" date="2017-09" db="EMBL/GenBank/DDBJ databases">
        <title>Complete Genome Sequence of ansamitocin-producing Bacterium Actinosynnema pretiosum X47.</title>
        <authorList>
            <person name="Cao G."/>
            <person name="Zong G."/>
            <person name="Zhong C."/>
            <person name="Fu J."/>
        </authorList>
    </citation>
    <scope>NUCLEOTIDE SEQUENCE [LARGE SCALE GENOMIC DNA]</scope>
    <source>
        <strain evidence="9">X47</strain>
    </source>
</reference>
<feature type="transmembrane region" description="Helical" evidence="7">
    <location>
        <begin position="205"/>
        <end position="221"/>
    </location>
</feature>
<dbReference type="KEGG" id="apre:CNX65_25585"/>
<evidence type="ECO:0000256" key="1">
    <source>
        <dbReference type="ARBA" id="ARBA00004651"/>
    </source>
</evidence>
<feature type="compositionally biased region" description="Polar residues" evidence="6">
    <location>
        <begin position="391"/>
        <end position="409"/>
    </location>
</feature>
<evidence type="ECO:0000313" key="10">
    <source>
        <dbReference type="Proteomes" id="UP000218505"/>
    </source>
</evidence>
<feature type="transmembrane region" description="Helical" evidence="7">
    <location>
        <begin position="166"/>
        <end position="185"/>
    </location>
</feature>
<comment type="subcellular location">
    <subcellularLocation>
        <location evidence="1">Cell membrane</location>
        <topology evidence="1">Multi-pass membrane protein</topology>
    </subcellularLocation>
</comment>
<dbReference type="EMBL" id="CP023445">
    <property type="protein sequence ID" value="ATE58389.1"/>
    <property type="molecule type" value="Genomic_DNA"/>
</dbReference>
<evidence type="ECO:0000313" key="9">
    <source>
        <dbReference type="EMBL" id="ATE58389.1"/>
    </source>
</evidence>
<evidence type="ECO:0000256" key="7">
    <source>
        <dbReference type="SAM" id="Phobius"/>
    </source>
</evidence>
<keyword evidence="10" id="KW-1185">Reference proteome</keyword>
<proteinExistence type="predicted"/>
<keyword evidence="3 7" id="KW-0812">Transmembrane</keyword>
<dbReference type="InterPro" id="IPR007895">
    <property type="entry name" value="MASE1"/>
</dbReference>
<feature type="region of interest" description="Disordered" evidence="6">
    <location>
        <begin position="334"/>
        <end position="449"/>
    </location>
</feature>
<evidence type="ECO:0000256" key="2">
    <source>
        <dbReference type="ARBA" id="ARBA00022475"/>
    </source>
</evidence>
<evidence type="ECO:0000256" key="6">
    <source>
        <dbReference type="SAM" id="MobiDB-lite"/>
    </source>
</evidence>
<feature type="transmembrane region" description="Helical" evidence="7">
    <location>
        <begin position="21"/>
        <end position="38"/>
    </location>
</feature>
<feature type="transmembrane region" description="Helical" evidence="7">
    <location>
        <begin position="129"/>
        <end position="154"/>
    </location>
</feature>
<feature type="compositionally biased region" description="Gly residues" evidence="6">
    <location>
        <begin position="364"/>
        <end position="381"/>
    </location>
</feature>
<name>A0A290ZHD6_9PSEU</name>
<organism evidence="9 10">
    <name type="scientific">Actinosynnema pretiosum</name>
    <dbReference type="NCBI Taxonomy" id="42197"/>
    <lineage>
        <taxon>Bacteria</taxon>
        <taxon>Bacillati</taxon>
        <taxon>Actinomycetota</taxon>
        <taxon>Actinomycetes</taxon>
        <taxon>Pseudonocardiales</taxon>
        <taxon>Pseudonocardiaceae</taxon>
        <taxon>Actinosynnema</taxon>
    </lineage>
</organism>
<dbReference type="GO" id="GO:0005886">
    <property type="term" value="C:plasma membrane"/>
    <property type="evidence" value="ECO:0007669"/>
    <property type="project" value="UniProtKB-SubCell"/>
</dbReference>
<evidence type="ECO:0000259" key="8">
    <source>
        <dbReference type="Pfam" id="PF05231"/>
    </source>
</evidence>
<feature type="transmembrane region" description="Helical" evidence="7">
    <location>
        <begin position="93"/>
        <end position="113"/>
    </location>
</feature>
<keyword evidence="5 7" id="KW-0472">Membrane</keyword>